<dbReference type="GO" id="GO:0005524">
    <property type="term" value="F:ATP binding"/>
    <property type="evidence" value="ECO:0007669"/>
    <property type="project" value="UniProtKB-KW"/>
</dbReference>
<dbReference type="Proteomes" id="UP000002939">
    <property type="component" value="Unassembled WGS sequence"/>
</dbReference>
<dbReference type="AlphaFoldDB" id="D0BLE1"/>
<evidence type="ECO:0000256" key="7">
    <source>
        <dbReference type="ARBA" id="ARBA00022840"/>
    </source>
</evidence>
<keyword evidence="6 10" id="KW-0547">Nucleotide-binding</keyword>
<dbReference type="Pfam" id="PF01467">
    <property type="entry name" value="CTP_transf_like"/>
    <property type="match status" value="1"/>
</dbReference>
<dbReference type="HOGENOM" id="CLU_069765_3_1_9"/>
<dbReference type="NCBIfam" id="TIGR00482">
    <property type="entry name" value="nicotinate (nicotinamide) nucleotide adenylyltransferase"/>
    <property type="match status" value="1"/>
</dbReference>
<evidence type="ECO:0000256" key="2">
    <source>
        <dbReference type="ARBA" id="ARBA00005019"/>
    </source>
</evidence>
<evidence type="ECO:0000259" key="11">
    <source>
        <dbReference type="Pfam" id="PF01467"/>
    </source>
</evidence>
<dbReference type="CDD" id="cd02165">
    <property type="entry name" value="NMNAT"/>
    <property type="match status" value="1"/>
</dbReference>
<dbReference type="GO" id="GO:0004515">
    <property type="term" value="F:nicotinate-nucleotide adenylyltransferase activity"/>
    <property type="evidence" value="ECO:0007669"/>
    <property type="project" value="UniProtKB-UniRule"/>
</dbReference>
<dbReference type="SUPFAM" id="SSF52374">
    <property type="entry name" value="Nucleotidylyl transferase"/>
    <property type="match status" value="1"/>
</dbReference>
<keyword evidence="3 10" id="KW-0662">Pyridine nucleotide biosynthesis</keyword>
<evidence type="ECO:0000256" key="8">
    <source>
        <dbReference type="ARBA" id="ARBA00023027"/>
    </source>
</evidence>
<dbReference type="HAMAP" id="MF_00244">
    <property type="entry name" value="NaMN_adenylyltr"/>
    <property type="match status" value="1"/>
</dbReference>
<comment type="function">
    <text evidence="1 10">Catalyzes the reversible adenylation of nicotinate mononucleotide (NaMN) to nicotinic acid adenine dinucleotide (NaAD).</text>
</comment>
<dbReference type="InterPro" id="IPR004821">
    <property type="entry name" value="Cyt_trans-like"/>
</dbReference>
<evidence type="ECO:0000256" key="4">
    <source>
        <dbReference type="ARBA" id="ARBA00022679"/>
    </source>
</evidence>
<dbReference type="NCBIfam" id="NF000841">
    <property type="entry name" value="PRK00071.1-4"/>
    <property type="match status" value="1"/>
</dbReference>
<keyword evidence="4 10" id="KW-0808">Transferase</keyword>
<dbReference type="OrthoDB" id="5295945at2"/>
<evidence type="ECO:0000256" key="1">
    <source>
        <dbReference type="ARBA" id="ARBA00002324"/>
    </source>
</evidence>
<dbReference type="EC" id="2.7.7.18" evidence="10"/>
<comment type="catalytic activity">
    <reaction evidence="9 10">
        <text>nicotinate beta-D-ribonucleotide + ATP + H(+) = deamido-NAD(+) + diphosphate</text>
        <dbReference type="Rhea" id="RHEA:22860"/>
        <dbReference type="ChEBI" id="CHEBI:15378"/>
        <dbReference type="ChEBI" id="CHEBI:30616"/>
        <dbReference type="ChEBI" id="CHEBI:33019"/>
        <dbReference type="ChEBI" id="CHEBI:57502"/>
        <dbReference type="ChEBI" id="CHEBI:58437"/>
        <dbReference type="EC" id="2.7.7.18"/>
    </reaction>
</comment>
<sequence>MMQSIKLCPKVKQNDFSGKQKRVGILGGSFNPPHVAHLIMAEQARVQLNLDKIYFMPSHIPPHVDEKKTIDANYRVEMTQLAIRDNYHFELETIELERTEKSYSFDTIQLLKEKNPDIDYYFIIGGDMVDYLPTWHRIDELVHEVQFVGVCRPGYPKETPYPVLWIEAPQMEISSTQIRKNVLWGQSIRYLVPESVEEYIFEKGLYQE</sequence>
<dbReference type="EMBL" id="ACRF02000008">
    <property type="protein sequence ID" value="EEW93894.1"/>
    <property type="molecule type" value="Genomic_DNA"/>
</dbReference>
<dbReference type="InterPro" id="IPR014729">
    <property type="entry name" value="Rossmann-like_a/b/a_fold"/>
</dbReference>
<evidence type="ECO:0000313" key="13">
    <source>
        <dbReference type="Proteomes" id="UP000002939"/>
    </source>
</evidence>
<keyword evidence="13" id="KW-1185">Reference proteome</keyword>
<comment type="similarity">
    <text evidence="10">Belongs to the NadD family.</text>
</comment>
<dbReference type="eggNOG" id="COG1057">
    <property type="taxonomic scope" value="Bacteria"/>
</dbReference>
<evidence type="ECO:0000256" key="3">
    <source>
        <dbReference type="ARBA" id="ARBA00022642"/>
    </source>
</evidence>
<dbReference type="PANTHER" id="PTHR39321:SF3">
    <property type="entry name" value="PHOSPHOPANTETHEINE ADENYLYLTRANSFERASE"/>
    <property type="match status" value="1"/>
</dbReference>
<name>D0BLE1_9LACT</name>
<keyword evidence="7 10" id="KW-0067">ATP-binding</keyword>
<evidence type="ECO:0000256" key="9">
    <source>
        <dbReference type="ARBA" id="ARBA00048721"/>
    </source>
</evidence>
<dbReference type="RefSeq" id="WP_006703049.1">
    <property type="nucleotide sequence ID" value="NZ_KI391971.1"/>
</dbReference>
<keyword evidence="5 10" id="KW-0548">Nucleotidyltransferase</keyword>
<dbReference type="Gene3D" id="3.40.50.620">
    <property type="entry name" value="HUPs"/>
    <property type="match status" value="1"/>
</dbReference>
<dbReference type="GO" id="GO:0009435">
    <property type="term" value="P:NAD+ biosynthetic process"/>
    <property type="evidence" value="ECO:0007669"/>
    <property type="project" value="UniProtKB-UniRule"/>
</dbReference>
<evidence type="ECO:0000256" key="5">
    <source>
        <dbReference type="ARBA" id="ARBA00022695"/>
    </source>
</evidence>
<protein>
    <recommendedName>
        <fullName evidence="10">Probable nicotinate-nucleotide adenylyltransferase</fullName>
        <ecNumber evidence="10">2.7.7.18</ecNumber>
    </recommendedName>
    <alternativeName>
        <fullName evidence="10">Deamido-NAD(+) diphosphorylase</fullName>
    </alternativeName>
    <alternativeName>
        <fullName evidence="10">Deamido-NAD(+) pyrophosphorylase</fullName>
    </alternativeName>
    <alternativeName>
        <fullName evidence="10">Nicotinate mononucleotide adenylyltransferase</fullName>
        <shortName evidence="10">NaMN adenylyltransferase</shortName>
    </alternativeName>
</protein>
<dbReference type="InterPro" id="IPR005248">
    <property type="entry name" value="NadD/NMNAT"/>
</dbReference>
<organism evidence="12 13">
    <name type="scientific">Granulicatella elegans ATCC 700633</name>
    <dbReference type="NCBI Taxonomy" id="626369"/>
    <lineage>
        <taxon>Bacteria</taxon>
        <taxon>Bacillati</taxon>
        <taxon>Bacillota</taxon>
        <taxon>Bacilli</taxon>
        <taxon>Lactobacillales</taxon>
        <taxon>Carnobacteriaceae</taxon>
        <taxon>Granulicatella</taxon>
    </lineage>
</organism>
<accession>D0BLE1</accession>
<gene>
    <name evidence="10" type="primary">nadD</name>
    <name evidence="12" type="ORF">HMPREF0446_00776</name>
</gene>
<evidence type="ECO:0000256" key="6">
    <source>
        <dbReference type="ARBA" id="ARBA00022741"/>
    </source>
</evidence>
<evidence type="ECO:0000256" key="10">
    <source>
        <dbReference type="HAMAP-Rule" id="MF_00244"/>
    </source>
</evidence>
<keyword evidence="8 10" id="KW-0520">NAD</keyword>
<dbReference type="STRING" id="626369.HMPREF0446_00776"/>
<dbReference type="PANTHER" id="PTHR39321">
    <property type="entry name" value="NICOTINATE-NUCLEOTIDE ADENYLYLTRANSFERASE-RELATED"/>
    <property type="match status" value="1"/>
</dbReference>
<reference evidence="12" key="2">
    <citation type="submission" date="2011-10" db="EMBL/GenBank/DDBJ databases">
        <title>The Genome Sequence of Granulicatella elegans ATCC 700633.</title>
        <authorList>
            <consortium name="The Broad Institute Genome Sequencing Platform"/>
            <consortium name="The Broad Institute Genome Sequencing Center for Infectious Disease"/>
            <person name="Earl A."/>
            <person name="Ward D."/>
            <person name="Feldgarden M."/>
            <person name="Gevers D."/>
            <person name="Sibley C.D."/>
            <person name="Field T.R."/>
            <person name="Grinwis M."/>
            <person name="Eshaghurshan C.S."/>
            <person name="Surette M.G."/>
            <person name="Young S.K."/>
            <person name="Zeng Q."/>
            <person name="Gargeya S."/>
            <person name="Fitzgerald M."/>
            <person name="Haas B."/>
            <person name="Abouelleil A."/>
            <person name="Alvarado L."/>
            <person name="Arachchi H.M."/>
            <person name="Berlin A."/>
            <person name="Brown A."/>
            <person name="Chapman S.B."/>
            <person name="Chen Z."/>
            <person name="Dunbar C."/>
            <person name="Freedman E."/>
            <person name="Gearin G."/>
            <person name="Goldberg J."/>
            <person name="Griggs A."/>
            <person name="Gujja S."/>
            <person name="Heiman D."/>
            <person name="Howarth C."/>
            <person name="Larson L."/>
            <person name="Lui A."/>
            <person name="MacDonald P.J.P."/>
            <person name="Montmayeur A."/>
            <person name="Murphy C."/>
            <person name="Neiman D."/>
            <person name="Pearson M."/>
            <person name="Priest M."/>
            <person name="Roberts A."/>
            <person name="Saif S."/>
            <person name="Shea T."/>
            <person name="Shenoy N."/>
            <person name="Sisk P."/>
            <person name="Stolte C."/>
            <person name="Sykes S."/>
            <person name="Wortman J."/>
            <person name="Nusbaum C."/>
            <person name="Birren B."/>
        </authorList>
    </citation>
    <scope>NUCLEOTIDE SEQUENCE [LARGE SCALE GENOMIC DNA]</scope>
    <source>
        <strain evidence="12">ATCC 700633</strain>
    </source>
</reference>
<dbReference type="UniPathway" id="UPA00253">
    <property type="reaction ID" value="UER00332"/>
</dbReference>
<proteinExistence type="inferred from homology"/>
<reference evidence="12" key="1">
    <citation type="submission" date="2009-09" db="EMBL/GenBank/DDBJ databases">
        <authorList>
            <consortium name="The Broad Institute Genome Sequencing Platform"/>
            <person name="Ward D."/>
            <person name="Feldgarden M."/>
            <person name="Earl A."/>
            <person name="Young S.K."/>
            <person name="Zeng Q."/>
            <person name="Koehrsen M."/>
            <person name="Alvarado L."/>
            <person name="Berlin A."/>
            <person name="Bochicchio J."/>
            <person name="Borenstein D."/>
            <person name="Chapman S.B."/>
            <person name="Chen Z."/>
            <person name="Engels R."/>
            <person name="Freedman E."/>
            <person name="Gellesch M."/>
            <person name="Goldberg J."/>
            <person name="Griggs A."/>
            <person name="Gujja S."/>
            <person name="Heilman E."/>
            <person name="Heiman D."/>
            <person name="Hepburn T."/>
            <person name="Howarth C."/>
            <person name="Jen D."/>
            <person name="Larson L."/>
            <person name="Lewis B."/>
            <person name="Mehta T."/>
            <person name="Park D."/>
            <person name="Pearson M."/>
            <person name="Roberts A."/>
            <person name="Saif S."/>
            <person name="Shea T."/>
            <person name="Shenoy N."/>
            <person name="Sisk P."/>
            <person name="Stolte C."/>
            <person name="Sykes S."/>
            <person name="Thomson T."/>
            <person name="Walk T."/>
            <person name="White J."/>
            <person name="Yandava C."/>
            <person name="Sibley C.D."/>
            <person name="Field T.R."/>
            <person name="Grinwis M."/>
            <person name="Eshaghurshan C.S."/>
            <person name="Surette M.G."/>
            <person name="Haas B."/>
            <person name="Nusbaum C."/>
            <person name="Birren B."/>
        </authorList>
    </citation>
    <scope>NUCLEOTIDE SEQUENCE [LARGE SCALE GENOMIC DNA]</scope>
    <source>
        <strain evidence="12">ATCC 700633</strain>
    </source>
</reference>
<comment type="pathway">
    <text evidence="2 10">Cofactor biosynthesis; NAD(+) biosynthesis; deamido-NAD(+) from nicotinate D-ribonucleotide: step 1/1.</text>
</comment>
<feature type="domain" description="Cytidyltransferase-like" evidence="11">
    <location>
        <begin position="25"/>
        <end position="180"/>
    </location>
</feature>
<comment type="caution">
    <text evidence="12">The sequence shown here is derived from an EMBL/GenBank/DDBJ whole genome shotgun (WGS) entry which is preliminary data.</text>
</comment>
<evidence type="ECO:0000313" key="12">
    <source>
        <dbReference type="EMBL" id="EEW93894.1"/>
    </source>
</evidence>
<dbReference type="NCBIfam" id="NF000840">
    <property type="entry name" value="PRK00071.1-3"/>
    <property type="match status" value="1"/>
</dbReference>